<dbReference type="AlphaFoldDB" id="A0AAU9AIM4"/>
<evidence type="ECO:0000313" key="2">
    <source>
        <dbReference type="Proteomes" id="UP000218824"/>
    </source>
</evidence>
<dbReference type="Proteomes" id="UP000218824">
    <property type="component" value="Chromosome"/>
</dbReference>
<sequence length="244" mass="27569">MATHFDAETARFAFEFECMRMRSFASKTGDFESWFGDALELADLPMVAEFRARLQEALLSGLDVARPEWYECRRVERFSPTRRDFPIMELIVMRDRDPLGAIHRVTPSKATFNPLGAAAIGMGIIDRIQNIPHPTLTMAVLAAGALSFFYERLDPVLDDACKLALIAMIKLGIEHGRDYFSDEEVHTAASAIAATDSRYVPQSQEKIAESLRKLAARTIVAERRPREVGGGDRAWRMRDRVKLF</sequence>
<dbReference type="RefSeq" id="WP_096376181.1">
    <property type="nucleotide sequence ID" value="NZ_AP014940.1"/>
</dbReference>
<protein>
    <submittedName>
        <fullName evidence="1">Uncharacterized protein</fullName>
    </submittedName>
</protein>
<reference evidence="1 2" key="1">
    <citation type="journal article" date="2017" name="DNA Res.">
        <title>Complete genome sequence and expression profile of the commercial lytic enzyme producer Lysobacter enzymogenes M497-1.</title>
        <authorList>
            <person name="Takami H."/>
            <person name="Toyoda A."/>
            <person name="Uchiyama I."/>
            <person name="Itoh T."/>
            <person name="Takaki Y."/>
            <person name="Arai W."/>
            <person name="Nishi S."/>
            <person name="Kawai M."/>
            <person name="Shinya K."/>
            <person name="Ikeda H."/>
        </authorList>
    </citation>
    <scope>NUCLEOTIDE SEQUENCE [LARGE SCALE GENOMIC DNA]</scope>
    <source>
        <strain evidence="1 2">M497-1</strain>
    </source>
</reference>
<organism evidence="1 2">
    <name type="scientific">Lysobacter enzymogenes</name>
    <dbReference type="NCBI Taxonomy" id="69"/>
    <lineage>
        <taxon>Bacteria</taxon>
        <taxon>Pseudomonadati</taxon>
        <taxon>Pseudomonadota</taxon>
        <taxon>Gammaproteobacteria</taxon>
        <taxon>Lysobacterales</taxon>
        <taxon>Lysobacteraceae</taxon>
        <taxon>Lysobacter</taxon>
    </lineage>
</organism>
<dbReference type="GeneID" id="83061985"/>
<evidence type="ECO:0000313" key="1">
    <source>
        <dbReference type="EMBL" id="BAV95525.1"/>
    </source>
</evidence>
<dbReference type="EMBL" id="AP014940">
    <property type="protein sequence ID" value="BAV95525.1"/>
    <property type="molecule type" value="Genomic_DNA"/>
</dbReference>
<dbReference type="KEGG" id="lem:LEN_0038"/>
<gene>
    <name evidence="1" type="ORF">LEN_0038</name>
</gene>
<proteinExistence type="predicted"/>
<accession>A0AAU9AIM4</accession>
<name>A0AAU9AIM4_LYSEN</name>